<evidence type="ECO:0000256" key="2">
    <source>
        <dbReference type="ARBA" id="ARBA00009347"/>
    </source>
</evidence>
<dbReference type="GeneID" id="60839754"/>
<dbReference type="CDD" id="cd00567">
    <property type="entry name" value="ACAD"/>
    <property type="match status" value="1"/>
</dbReference>
<dbReference type="PIRSF" id="PIRSF016578">
    <property type="entry name" value="HsaA"/>
    <property type="match status" value="1"/>
</dbReference>
<dbReference type="Gene3D" id="2.40.110.10">
    <property type="entry name" value="Butyryl-CoA Dehydrogenase, subunit A, domain 2"/>
    <property type="match status" value="1"/>
</dbReference>
<dbReference type="Gene3D" id="1.20.140.10">
    <property type="entry name" value="Butyryl-CoA Dehydrogenase, subunit A, domain 3"/>
    <property type="match status" value="1"/>
</dbReference>
<dbReference type="SUPFAM" id="SSF56645">
    <property type="entry name" value="Acyl-CoA dehydrogenase NM domain-like"/>
    <property type="match status" value="1"/>
</dbReference>
<keyword evidence="4 5" id="KW-0274">FAD</keyword>
<dbReference type="PANTHER" id="PTHR43884:SF35">
    <property type="entry name" value="DEHYDROGENASE, MITOCHONDRIAL, PUTATIVE-RELATED"/>
    <property type="match status" value="1"/>
</dbReference>
<dbReference type="RefSeq" id="WP_094224427.1">
    <property type="nucleotide sequence ID" value="NZ_JBDLBQ010000006.1"/>
</dbReference>
<dbReference type="InterPro" id="IPR006091">
    <property type="entry name" value="Acyl-CoA_Oxase/DH_mid-dom"/>
</dbReference>
<evidence type="ECO:0000313" key="10">
    <source>
        <dbReference type="Proteomes" id="UP001634413"/>
    </source>
</evidence>
<dbReference type="Pfam" id="PF02771">
    <property type="entry name" value="Acyl-CoA_dh_N"/>
    <property type="match status" value="1"/>
</dbReference>
<keyword evidence="3 5" id="KW-0285">Flavoprotein</keyword>
<keyword evidence="10" id="KW-1185">Reference proteome</keyword>
<feature type="domain" description="Acyl-CoA oxidase/dehydrogenase middle" evidence="7">
    <location>
        <begin position="112"/>
        <end position="206"/>
    </location>
</feature>
<reference evidence="9 10" key="1">
    <citation type="journal article" date="2024" name="Anaerobe">
        <title>The identification of Finegoldia dalianensis sp. nov., isolated from the pus of a patient with skin abscess and genomic analysis of the strains belonging to Finegoldia genus.</title>
        <authorList>
            <person name="Li Y."/>
            <person name="Wang Y."/>
            <person name="Xiao D."/>
            <person name="Wang J."/>
            <person name="Jin D."/>
        </authorList>
    </citation>
    <scope>NUCLEOTIDE SEQUENCE [LARGE SCALE GENOMIC DNA]</scope>
    <source>
        <strain evidence="9 10">LY240594</strain>
    </source>
</reference>
<dbReference type="InterPro" id="IPR046373">
    <property type="entry name" value="Acyl-CoA_Oxase/DH_mid-dom_sf"/>
</dbReference>
<evidence type="ECO:0000256" key="5">
    <source>
        <dbReference type="RuleBase" id="RU362125"/>
    </source>
</evidence>
<dbReference type="PANTHER" id="PTHR43884">
    <property type="entry name" value="ACYL-COA DEHYDROGENASE"/>
    <property type="match status" value="1"/>
</dbReference>
<dbReference type="InterPro" id="IPR013786">
    <property type="entry name" value="AcylCoA_DH/ox_N"/>
</dbReference>
<evidence type="ECO:0000259" key="6">
    <source>
        <dbReference type="Pfam" id="PF00441"/>
    </source>
</evidence>
<feature type="domain" description="Acyl-CoA dehydrogenase/oxidase N-terminal" evidence="8">
    <location>
        <begin position="3"/>
        <end position="105"/>
    </location>
</feature>
<dbReference type="Pfam" id="PF02770">
    <property type="entry name" value="Acyl-CoA_dh_M"/>
    <property type="match status" value="1"/>
</dbReference>
<evidence type="ECO:0000259" key="8">
    <source>
        <dbReference type="Pfam" id="PF02771"/>
    </source>
</evidence>
<dbReference type="InterPro" id="IPR036250">
    <property type="entry name" value="AcylCo_DH-like_C"/>
</dbReference>
<gene>
    <name evidence="9" type="ORF">ABDJ34_07285</name>
</gene>
<evidence type="ECO:0000256" key="1">
    <source>
        <dbReference type="ARBA" id="ARBA00001974"/>
    </source>
</evidence>
<evidence type="ECO:0000313" key="9">
    <source>
        <dbReference type="EMBL" id="MFN2102701.1"/>
    </source>
</evidence>
<accession>A0ABW9KEP3</accession>
<proteinExistence type="inferred from homology"/>
<dbReference type="EMBL" id="JBDLBQ010000006">
    <property type="protein sequence ID" value="MFN2102701.1"/>
    <property type="molecule type" value="Genomic_DNA"/>
</dbReference>
<feature type="domain" description="Acyl-CoA dehydrogenase/oxidase C-terminal" evidence="6">
    <location>
        <begin position="248"/>
        <end position="354"/>
    </location>
</feature>
<dbReference type="InterPro" id="IPR009100">
    <property type="entry name" value="AcylCoA_DH/oxidase_NM_dom_sf"/>
</dbReference>
<dbReference type="Proteomes" id="UP001634413">
    <property type="component" value="Unassembled WGS sequence"/>
</dbReference>
<comment type="cofactor">
    <cofactor evidence="1 5">
        <name>FAD</name>
        <dbReference type="ChEBI" id="CHEBI:57692"/>
    </cofactor>
</comment>
<keyword evidence="5 9" id="KW-0560">Oxidoreductase</keyword>
<organism evidence="9 10">
    <name type="scientific">Finegoldia dalianensis</name>
    <dbReference type="NCBI Taxonomy" id="3145239"/>
    <lineage>
        <taxon>Bacteria</taxon>
        <taxon>Bacillati</taxon>
        <taxon>Bacillota</taxon>
        <taxon>Tissierellia</taxon>
        <taxon>Tissierellales</taxon>
        <taxon>Peptoniphilaceae</taxon>
        <taxon>Finegoldia</taxon>
    </lineage>
</organism>
<dbReference type="InterPro" id="IPR037069">
    <property type="entry name" value="AcylCoA_DH/ox_N_sf"/>
</dbReference>
<dbReference type="Pfam" id="PF00441">
    <property type="entry name" value="Acyl-CoA_dh_1"/>
    <property type="match status" value="1"/>
</dbReference>
<evidence type="ECO:0000256" key="3">
    <source>
        <dbReference type="ARBA" id="ARBA00022630"/>
    </source>
</evidence>
<comment type="similarity">
    <text evidence="2 5">Belongs to the acyl-CoA dehydrogenase family.</text>
</comment>
<protein>
    <submittedName>
        <fullName evidence="9">Acyl-CoA dehydrogenase family protein</fullName>
        <ecNumber evidence="9">1.-.-.-</ecNumber>
    </submittedName>
</protein>
<sequence length="371" mass="41270">MDIYKQAKEFAKNYLETAGKNSDVDCSFPKEAFEKMGEEGFLKLLVPEEMDGLGKGAKEHQKVIMAFAEYNPSAALCYMMHNVALNAVIKCGQKDLYEKVVDDVVNHNKYLALANSEFGTGTHFGNPETTCIKDENYFVFNGTKSMVTTATFASYYLFLSKSCDFEGKTTYWTVPLESEGLSFNMKYWDGVGMRGNVSCPMKLEDVKLTDMNRLGVEGEGPEVSKIVTKFFLLGLASVYSGLNIRLSKITTNHAKNRKYPDGRCLADIEIVQMYLSKIYSKAQSSRTLAEDAAEALDRNDEDALQKIIASRVIAIEHAMESSTLAMRVGGGISYNRKTEIEKLMRDAYAGQIMAPSLDVLHVMLGQSLSSK</sequence>
<dbReference type="SUPFAM" id="SSF47203">
    <property type="entry name" value="Acyl-CoA dehydrogenase C-terminal domain-like"/>
    <property type="match status" value="1"/>
</dbReference>
<comment type="caution">
    <text evidence="9">The sequence shown here is derived from an EMBL/GenBank/DDBJ whole genome shotgun (WGS) entry which is preliminary data.</text>
</comment>
<evidence type="ECO:0000259" key="7">
    <source>
        <dbReference type="Pfam" id="PF02770"/>
    </source>
</evidence>
<dbReference type="Gene3D" id="1.10.540.10">
    <property type="entry name" value="Acyl-CoA dehydrogenase/oxidase, N-terminal domain"/>
    <property type="match status" value="1"/>
</dbReference>
<dbReference type="GO" id="GO:0016491">
    <property type="term" value="F:oxidoreductase activity"/>
    <property type="evidence" value="ECO:0007669"/>
    <property type="project" value="UniProtKB-KW"/>
</dbReference>
<dbReference type="EC" id="1.-.-.-" evidence="9"/>
<dbReference type="InterPro" id="IPR009075">
    <property type="entry name" value="AcylCo_DH/oxidase_C"/>
</dbReference>
<evidence type="ECO:0000256" key="4">
    <source>
        <dbReference type="ARBA" id="ARBA00022827"/>
    </source>
</evidence>
<name>A0ABW9KEP3_9FIRM</name>